<proteinExistence type="inferred from homology"/>
<evidence type="ECO:0000256" key="3">
    <source>
        <dbReference type="ARBA" id="ARBA00022448"/>
    </source>
</evidence>
<organism evidence="6 7">
    <name type="scientific">Desulforamulus aquiferis</name>
    <dbReference type="NCBI Taxonomy" id="1397668"/>
    <lineage>
        <taxon>Bacteria</taxon>
        <taxon>Bacillati</taxon>
        <taxon>Bacillota</taxon>
        <taxon>Clostridia</taxon>
        <taxon>Eubacteriales</taxon>
        <taxon>Peptococcaceae</taxon>
        <taxon>Desulforamulus</taxon>
    </lineage>
</organism>
<reference evidence="6" key="2">
    <citation type="submission" date="2023-03" db="EMBL/GenBank/DDBJ databases">
        <authorList>
            <person name="Zhang Z."/>
        </authorList>
    </citation>
    <scope>NUCLEOTIDE SEQUENCE</scope>
    <source>
        <strain evidence="6">DSA</strain>
    </source>
</reference>
<keyword evidence="3" id="KW-0813">Transport</keyword>
<evidence type="ECO:0000313" key="7">
    <source>
        <dbReference type="Proteomes" id="UP001172911"/>
    </source>
</evidence>
<dbReference type="InterPro" id="IPR038404">
    <property type="entry name" value="TRAP_DctP_sf"/>
</dbReference>
<dbReference type="InterPro" id="IPR018389">
    <property type="entry name" value="DctP_fam"/>
</dbReference>
<dbReference type="PANTHER" id="PTHR33376">
    <property type="match status" value="1"/>
</dbReference>
<dbReference type="GO" id="GO:0055085">
    <property type="term" value="P:transmembrane transport"/>
    <property type="evidence" value="ECO:0007669"/>
    <property type="project" value="InterPro"/>
</dbReference>
<dbReference type="PROSITE" id="PS51257">
    <property type="entry name" value="PROKAR_LIPOPROTEIN"/>
    <property type="match status" value="1"/>
</dbReference>
<protein>
    <submittedName>
        <fullName evidence="6">TRAP transporter substrate-binding protein</fullName>
    </submittedName>
</protein>
<dbReference type="NCBIfam" id="NF037995">
    <property type="entry name" value="TRAP_S1"/>
    <property type="match status" value="1"/>
</dbReference>
<evidence type="ECO:0000256" key="4">
    <source>
        <dbReference type="ARBA" id="ARBA00022729"/>
    </source>
</evidence>
<dbReference type="CDD" id="cd13679">
    <property type="entry name" value="PBP2_TRAP_YiaO_like"/>
    <property type="match status" value="1"/>
</dbReference>
<dbReference type="Pfam" id="PF03480">
    <property type="entry name" value="DctP"/>
    <property type="match status" value="1"/>
</dbReference>
<evidence type="ECO:0000256" key="1">
    <source>
        <dbReference type="ARBA" id="ARBA00004196"/>
    </source>
</evidence>
<feature type="chain" id="PRO_5043387002" evidence="5">
    <location>
        <begin position="21"/>
        <end position="342"/>
    </location>
</feature>
<dbReference type="PANTHER" id="PTHR33376:SF4">
    <property type="entry name" value="SIALIC ACID-BINDING PERIPLASMIC PROTEIN SIAP"/>
    <property type="match status" value="1"/>
</dbReference>
<name>A0AAW7Z9P4_9FIRM</name>
<dbReference type="InterPro" id="IPR004682">
    <property type="entry name" value="TRAP_DctP"/>
</dbReference>
<comment type="similarity">
    <text evidence="2">Belongs to the bacterial solute-binding protein 7 family.</text>
</comment>
<comment type="subcellular location">
    <subcellularLocation>
        <location evidence="1">Cell envelope</location>
    </subcellularLocation>
</comment>
<accession>A0AAW7Z9P4</accession>
<sequence length="342" mass="38162">MFKKLAAFVAVMMMSVLLVGCGGGGTQEEKQADSNKVYNIKIGSPVVETHPAHDGFLKFIELVEKNSNGQIKTELHANAVLGGDRELTEAVQMGTVTMNLSSTSPVANFDKSFYIFDLPFLFPDRDTAYRVLDGPVGQKVLDNLSSQGIKGLGYWENGFRNITNSKRSINKIEDLKGLKIRTMENQLHMAAWKEMGANPTPMAFGEVYTALQQGTVDGQENPLALIDSNKFYEPNKYLTMSGHIYTPFVVMMNEKFFNELPEDLQKVVLDAVKEAGDYQRQLMIEQEKKSLQIITDNGNVINELPAEEKEKMVELMKPVYDKGAELMGSSQLIDELLAEVKK</sequence>
<dbReference type="SUPFAM" id="SSF53850">
    <property type="entry name" value="Periplasmic binding protein-like II"/>
    <property type="match status" value="1"/>
</dbReference>
<dbReference type="EMBL" id="JARPTC010000002">
    <property type="protein sequence ID" value="MDO7786037.1"/>
    <property type="molecule type" value="Genomic_DNA"/>
</dbReference>
<evidence type="ECO:0000313" key="6">
    <source>
        <dbReference type="EMBL" id="MDO7786037.1"/>
    </source>
</evidence>
<dbReference type="Proteomes" id="UP001172911">
    <property type="component" value="Unassembled WGS sequence"/>
</dbReference>
<dbReference type="PIRSF" id="PIRSF006470">
    <property type="entry name" value="DctB"/>
    <property type="match status" value="1"/>
</dbReference>
<keyword evidence="7" id="KW-1185">Reference proteome</keyword>
<dbReference type="AlphaFoldDB" id="A0AAW7Z9P4"/>
<comment type="caution">
    <text evidence="6">The sequence shown here is derived from an EMBL/GenBank/DDBJ whole genome shotgun (WGS) entry which is preliminary data.</text>
</comment>
<dbReference type="RefSeq" id="WP_304540812.1">
    <property type="nucleotide sequence ID" value="NZ_JARPTC010000002.1"/>
</dbReference>
<feature type="signal peptide" evidence="5">
    <location>
        <begin position="1"/>
        <end position="20"/>
    </location>
</feature>
<dbReference type="NCBIfam" id="TIGR00787">
    <property type="entry name" value="dctP"/>
    <property type="match status" value="1"/>
</dbReference>
<reference evidence="6" key="1">
    <citation type="journal article" date="2023" name="J. Hazard. Mater.">
        <title>Anaerobic biodegradation of pyrene and benzo[a]pyrene by a new sulfate-reducing Desulforamulus aquiferis strain DSA.</title>
        <authorList>
            <person name="Zhang Z."/>
            <person name="Sun J."/>
            <person name="Gong X."/>
            <person name="Wang C."/>
            <person name="Wang H."/>
        </authorList>
    </citation>
    <scope>NUCLEOTIDE SEQUENCE</scope>
    <source>
        <strain evidence="6">DSA</strain>
    </source>
</reference>
<evidence type="ECO:0000256" key="5">
    <source>
        <dbReference type="SAM" id="SignalP"/>
    </source>
</evidence>
<keyword evidence="4 5" id="KW-0732">Signal</keyword>
<gene>
    <name evidence="6" type="ORF">P6N53_02220</name>
</gene>
<dbReference type="GO" id="GO:0030288">
    <property type="term" value="C:outer membrane-bounded periplasmic space"/>
    <property type="evidence" value="ECO:0007669"/>
    <property type="project" value="InterPro"/>
</dbReference>
<evidence type="ECO:0000256" key="2">
    <source>
        <dbReference type="ARBA" id="ARBA00009023"/>
    </source>
</evidence>
<dbReference type="Gene3D" id="3.40.190.170">
    <property type="entry name" value="Bacterial extracellular solute-binding protein, family 7"/>
    <property type="match status" value="1"/>
</dbReference>